<evidence type="ECO:0000256" key="2">
    <source>
        <dbReference type="ARBA" id="ARBA00022704"/>
    </source>
</evidence>
<evidence type="ECO:0000256" key="3">
    <source>
        <dbReference type="SAM" id="SignalP"/>
    </source>
</evidence>
<dbReference type="GO" id="GO:0004869">
    <property type="term" value="F:cysteine-type endopeptidase inhibitor activity"/>
    <property type="evidence" value="ECO:0007669"/>
    <property type="project" value="UniProtKB-KW"/>
</dbReference>
<organism evidence="5 6">
    <name type="scientific">Striga asiatica</name>
    <name type="common">Asiatic witchweed</name>
    <name type="synonym">Buchnera asiatica</name>
    <dbReference type="NCBI Taxonomy" id="4170"/>
    <lineage>
        <taxon>Eukaryota</taxon>
        <taxon>Viridiplantae</taxon>
        <taxon>Streptophyta</taxon>
        <taxon>Embryophyta</taxon>
        <taxon>Tracheophyta</taxon>
        <taxon>Spermatophyta</taxon>
        <taxon>Magnoliopsida</taxon>
        <taxon>eudicotyledons</taxon>
        <taxon>Gunneridae</taxon>
        <taxon>Pentapetalae</taxon>
        <taxon>asterids</taxon>
        <taxon>lamiids</taxon>
        <taxon>Lamiales</taxon>
        <taxon>Orobanchaceae</taxon>
        <taxon>Buchnereae</taxon>
        <taxon>Striga</taxon>
    </lineage>
</organism>
<keyword evidence="2" id="KW-0789">Thiol protease inhibitor</keyword>
<protein>
    <submittedName>
        <fullName evidence="5">Cysteine proteinase inhibitor</fullName>
    </submittedName>
</protein>
<feature type="signal peptide" evidence="3">
    <location>
        <begin position="1"/>
        <end position="20"/>
    </location>
</feature>
<gene>
    <name evidence="5" type="ORF">STAS_07812</name>
</gene>
<evidence type="ECO:0000256" key="1">
    <source>
        <dbReference type="ARBA" id="ARBA00022690"/>
    </source>
</evidence>
<keyword evidence="6" id="KW-1185">Reference proteome</keyword>
<accession>A0A5A7PFV6</accession>
<evidence type="ECO:0000259" key="4">
    <source>
        <dbReference type="SMART" id="SM00043"/>
    </source>
</evidence>
<comment type="caution">
    <text evidence="5">The sequence shown here is derived from an EMBL/GenBank/DDBJ whole genome shotgun (WGS) entry which is preliminary data.</text>
</comment>
<dbReference type="PANTHER" id="PTHR47364:SF2">
    <property type="entry name" value="CYSTEINE PROTEINASE INHIBITOR 5"/>
    <property type="match status" value="1"/>
</dbReference>
<feature type="chain" id="PRO_5022791584" evidence="3">
    <location>
        <begin position="21"/>
        <end position="129"/>
    </location>
</feature>
<feature type="domain" description="Cystatin" evidence="4">
    <location>
        <begin position="25"/>
        <end position="116"/>
    </location>
</feature>
<dbReference type="Proteomes" id="UP000325081">
    <property type="component" value="Unassembled WGS sequence"/>
</dbReference>
<keyword evidence="1" id="KW-0646">Protease inhibitor</keyword>
<dbReference type="AlphaFoldDB" id="A0A5A7PFV6"/>
<dbReference type="Pfam" id="PF16845">
    <property type="entry name" value="SQAPI"/>
    <property type="match status" value="1"/>
</dbReference>
<evidence type="ECO:0000313" key="6">
    <source>
        <dbReference type="Proteomes" id="UP000325081"/>
    </source>
</evidence>
<dbReference type="Gene3D" id="3.10.450.10">
    <property type="match status" value="1"/>
</dbReference>
<sequence>MAPSVLIFLSMLMVMAPYHATSRSGKHGGWMPFDNLNDPEAVKYAKFALAEYNKETAASLTFVALVKVDTQLVAGRRYRLDISAKDGDADSPKKYRAVVLSQRWLHIVQLTSFEEIDDQDYRPAYSPQI</sequence>
<proteinExistence type="predicted"/>
<dbReference type="EMBL" id="BKCP01004516">
    <property type="protein sequence ID" value="GER31785.1"/>
    <property type="molecule type" value="Genomic_DNA"/>
</dbReference>
<reference evidence="6" key="1">
    <citation type="journal article" date="2019" name="Curr. Biol.">
        <title>Genome Sequence of Striga asiatica Provides Insight into the Evolution of Plant Parasitism.</title>
        <authorList>
            <person name="Yoshida S."/>
            <person name="Kim S."/>
            <person name="Wafula E.K."/>
            <person name="Tanskanen J."/>
            <person name="Kim Y.M."/>
            <person name="Honaas L."/>
            <person name="Yang Z."/>
            <person name="Spallek T."/>
            <person name="Conn C.E."/>
            <person name="Ichihashi Y."/>
            <person name="Cheong K."/>
            <person name="Cui S."/>
            <person name="Der J.P."/>
            <person name="Gundlach H."/>
            <person name="Jiao Y."/>
            <person name="Hori C."/>
            <person name="Ishida J.K."/>
            <person name="Kasahara H."/>
            <person name="Kiba T."/>
            <person name="Kim M.S."/>
            <person name="Koo N."/>
            <person name="Laohavisit A."/>
            <person name="Lee Y.H."/>
            <person name="Lumba S."/>
            <person name="McCourt P."/>
            <person name="Mortimer J.C."/>
            <person name="Mutuku J.M."/>
            <person name="Nomura T."/>
            <person name="Sasaki-Sekimoto Y."/>
            <person name="Seto Y."/>
            <person name="Wang Y."/>
            <person name="Wakatake T."/>
            <person name="Sakakibara H."/>
            <person name="Demura T."/>
            <person name="Yamaguchi S."/>
            <person name="Yoneyama K."/>
            <person name="Manabe R.I."/>
            <person name="Nelson D.C."/>
            <person name="Schulman A.H."/>
            <person name="Timko M.P."/>
            <person name="dePamphilis C.W."/>
            <person name="Choi D."/>
            <person name="Shirasu K."/>
        </authorList>
    </citation>
    <scope>NUCLEOTIDE SEQUENCE [LARGE SCALE GENOMIC DNA]</scope>
    <source>
        <strain evidence="6">cv. UVA1</strain>
    </source>
</reference>
<dbReference type="CDD" id="cd00042">
    <property type="entry name" value="CY"/>
    <property type="match status" value="1"/>
</dbReference>
<dbReference type="SMART" id="SM00043">
    <property type="entry name" value="CY"/>
    <property type="match status" value="1"/>
</dbReference>
<dbReference type="PANTHER" id="PTHR47364">
    <property type="entry name" value="CYSTEINE PROTEINASE INHIBITOR 5"/>
    <property type="match status" value="1"/>
</dbReference>
<name>A0A5A7PFV6_STRAF</name>
<dbReference type="SUPFAM" id="SSF54403">
    <property type="entry name" value="Cystatin/monellin"/>
    <property type="match status" value="1"/>
</dbReference>
<keyword evidence="3" id="KW-0732">Signal</keyword>
<evidence type="ECO:0000313" key="5">
    <source>
        <dbReference type="EMBL" id="GER31785.1"/>
    </source>
</evidence>
<dbReference type="OrthoDB" id="2016588at2759"/>
<dbReference type="InterPro" id="IPR000010">
    <property type="entry name" value="Cystatin_dom"/>
</dbReference>
<dbReference type="InterPro" id="IPR046350">
    <property type="entry name" value="Cystatin_sf"/>
</dbReference>